<dbReference type="Proteomes" id="UP000077755">
    <property type="component" value="Chromosome 4"/>
</dbReference>
<dbReference type="AlphaFoldDB" id="A0A165A1F7"/>
<evidence type="ECO:0000313" key="1">
    <source>
        <dbReference type="EMBL" id="KZM96756.1"/>
    </source>
</evidence>
<accession>A0A165A1F7</accession>
<dbReference type="EMBL" id="CP093346">
    <property type="protein sequence ID" value="WOG95498.1"/>
    <property type="molecule type" value="Genomic_DNA"/>
</dbReference>
<dbReference type="EMBL" id="LNRQ01000004">
    <property type="protein sequence ID" value="KZM96756.1"/>
    <property type="molecule type" value="Genomic_DNA"/>
</dbReference>
<organism evidence="1">
    <name type="scientific">Daucus carota subsp. sativus</name>
    <name type="common">Carrot</name>
    <dbReference type="NCBI Taxonomy" id="79200"/>
    <lineage>
        <taxon>Eukaryota</taxon>
        <taxon>Viridiplantae</taxon>
        <taxon>Streptophyta</taxon>
        <taxon>Embryophyta</taxon>
        <taxon>Tracheophyta</taxon>
        <taxon>Spermatophyta</taxon>
        <taxon>Magnoliopsida</taxon>
        <taxon>eudicotyledons</taxon>
        <taxon>Gunneridae</taxon>
        <taxon>Pentapetalae</taxon>
        <taxon>asterids</taxon>
        <taxon>campanulids</taxon>
        <taxon>Apiales</taxon>
        <taxon>Apiaceae</taxon>
        <taxon>Apioideae</taxon>
        <taxon>Scandiceae</taxon>
        <taxon>Daucinae</taxon>
        <taxon>Daucus</taxon>
        <taxon>Daucus sect. Daucus</taxon>
    </lineage>
</organism>
<reference evidence="2" key="2">
    <citation type="submission" date="2022-03" db="EMBL/GenBank/DDBJ databases">
        <title>Draft title - Genomic analysis of global carrot germplasm unveils the trajectory of domestication and the origin of high carotenoid orange carrot.</title>
        <authorList>
            <person name="Iorizzo M."/>
            <person name="Ellison S."/>
            <person name="Senalik D."/>
            <person name="Macko-Podgorni A."/>
            <person name="Grzebelus D."/>
            <person name="Bostan H."/>
            <person name="Rolling W."/>
            <person name="Curaba J."/>
            <person name="Simon P."/>
        </authorList>
    </citation>
    <scope>NUCLEOTIDE SEQUENCE</scope>
    <source>
        <tissue evidence="2">Leaf</tissue>
    </source>
</reference>
<evidence type="ECO:0000313" key="2">
    <source>
        <dbReference type="EMBL" id="WOG95498.1"/>
    </source>
</evidence>
<keyword evidence="3" id="KW-1185">Reference proteome</keyword>
<reference evidence="1" key="1">
    <citation type="journal article" date="2016" name="Nat. Genet.">
        <title>A high-quality carrot genome assembly provides new insights into carotenoid accumulation and asterid genome evolution.</title>
        <authorList>
            <person name="Iorizzo M."/>
            <person name="Ellison S."/>
            <person name="Senalik D."/>
            <person name="Zeng P."/>
            <person name="Satapoomin P."/>
            <person name="Huang J."/>
            <person name="Bowman M."/>
            <person name="Iovene M."/>
            <person name="Sanseverino W."/>
            <person name="Cavagnaro P."/>
            <person name="Yildiz M."/>
            <person name="Macko-Podgorni A."/>
            <person name="Moranska E."/>
            <person name="Grzebelus E."/>
            <person name="Grzebelus D."/>
            <person name="Ashrafi H."/>
            <person name="Zheng Z."/>
            <person name="Cheng S."/>
            <person name="Spooner D."/>
            <person name="Van Deynze A."/>
            <person name="Simon P."/>
        </authorList>
    </citation>
    <scope>NUCLEOTIDE SEQUENCE [LARGE SCALE GENOMIC DNA]</scope>
    <source>
        <tissue evidence="1">Leaf</tissue>
    </source>
</reference>
<protein>
    <submittedName>
        <fullName evidence="1">Uncharacterized protein</fullName>
    </submittedName>
</protein>
<gene>
    <name evidence="1" type="ORF">DCAR_015882</name>
    <name evidence="2" type="ORF">DCAR_0414820</name>
</gene>
<name>A0A165A1F7_DAUCS</name>
<dbReference type="Gramene" id="KZM96756">
    <property type="protein sequence ID" value="KZM96756"/>
    <property type="gene ID" value="DCAR_015882"/>
</dbReference>
<evidence type="ECO:0000313" key="3">
    <source>
        <dbReference type="Proteomes" id="UP000077755"/>
    </source>
</evidence>
<sequence length="72" mass="8198">MEELKVMSFTGKLLLTPSIADGATSELDEMEYPAQIRNLFEPTRLAYTREASRHVVRDLLNPRPPDSCLIYS</sequence>
<proteinExistence type="predicted"/>